<dbReference type="RefSeq" id="WP_055476903.1">
    <property type="nucleotide sequence ID" value="NZ_JAFFGU010000024.1"/>
</dbReference>
<comment type="caution">
    <text evidence="1">The sequence shown here is derived from an EMBL/GenBank/DDBJ whole genome shotgun (WGS) entry which is preliminary data.</text>
</comment>
<dbReference type="AlphaFoldDB" id="A0AAW4GBL7"/>
<evidence type="ECO:0008006" key="3">
    <source>
        <dbReference type="Google" id="ProtNLM"/>
    </source>
</evidence>
<gene>
    <name evidence="1" type="ORF">JTZ10_22590</name>
</gene>
<dbReference type="EMBL" id="JAFFGU010000024">
    <property type="protein sequence ID" value="MBM7280540.1"/>
    <property type="molecule type" value="Genomic_DNA"/>
</dbReference>
<evidence type="ECO:0000313" key="1">
    <source>
        <dbReference type="EMBL" id="MBM7280540.1"/>
    </source>
</evidence>
<reference evidence="1" key="1">
    <citation type="submission" date="2021-02" db="EMBL/GenBank/DDBJ databases">
        <title>Taxonomy, biology and ecology of Rhodococcus bacteria occurring in California pistachio and other woody hosts as revealed by genome sequence analyses.</title>
        <authorList>
            <person name="Riely B."/>
            <person name="Gai Y."/>
        </authorList>
    </citation>
    <scope>NUCLEOTIDE SEQUENCE</scope>
    <source>
        <strain evidence="1">BP-295</strain>
    </source>
</reference>
<sequence>MATRTTVRTEFLCDVYTCALEGGIGYWSTCTDYRWSSDPRATVEESSGDPHVITLDTIARGVNSIVNGAAMIPDVQRRRIAAAVRTHDAETIDATDADAIVQAALFGSLVYG</sequence>
<evidence type="ECO:0000313" key="2">
    <source>
        <dbReference type="Proteomes" id="UP001195196"/>
    </source>
</evidence>
<protein>
    <recommendedName>
        <fullName evidence="3">DUF222 domain-containing protein</fullName>
    </recommendedName>
</protein>
<name>A0AAW4GBL7_GORRU</name>
<proteinExistence type="predicted"/>
<dbReference type="Proteomes" id="UP001195196">
    <property type="component" value="Unassembled WGS sequence"/>
</dbReference>
<accession>A0AAW4GBL7</accession>
<organism evidence="1 2">
    <name type="scientific">Gordonia rubripertincta</name>
    <name type="common">Rhodococcus corallinus</name>
    <dbReference type="NCBI Taxonomy" id="36822"/>
    <lineage>
        <taxon>Bacteria</taxon>
        <taxon>Bacillati</taxon>
        <taxon>Actinomycetota</taxon>
        <taxon>Actinomycetes</taxon>
        <taxon>Mycobacteriales</taxon>
        <taxon>Gordoniaceae</taxon>
        <taxon>Gordonia</taxon>
    </lineage>
</organism>